<dbReference type="EMBL" id="SJPZ01000002">
    <property type="protein sequence ID" value="TWU62242.1"/>
    <property type="molecule type" value="Genomic_DNA"/>
</dbReference>
<name>A0A5C6FM77_9PLAN</name>
<sequence>MVVSTVSTDNTVVPYPKDVFVSVVCRLTTVAALLLHLIFGCSLHHADACGHHDHDGCQHTCSAADSPSVHDDHACGHDHEHDCSGEEETVDSIHNAIELAAPCCACESQPCDGNHPGCHGVVECSFVPSSDVVFIIDAPLVAFVTYEHDPMLSFISSLSARHLNQRSPQVATDSLSHCASLCTWII</sequence>
<dbReference type="AlphaFoldDB" id="A0A5C6FM77"/>
<protein>
    <submittedName>
        <fullName evidence="1">Uncharacterized protein</fullName>
    </submittedName>
</protein>
<gene>
    <name evidence="1" type="ORF">V7x_39710</name>
</gene>
<comment type="caution">
    <text evidence="1">The sequence shown here is derived from an EMBL/GenBank/DDBJ whole genome shotgun (WGS) entry which is preliminary data.</text>
</comment>
<evidence type="ECO:0000313" key="1">
    <source>
        <dbReference type="EMBL" id="TWU62242.1"/>
    </source>
</evidence>
<dbReference type="Proteomes" id="UP000316476">
    <property type="component" value="Unassembled WGS sequence"/>
</dbReference>
<evidence type="ECO:0000313" key="2">
    <source>
        <dbReference type="Proteomes" id="UP000316476"/>
    </source>
</evidence>
<accession>A0A5C6FM77</accession>
<proteinExistence type="predicted"/>
<organism evidence="1 2">
    <name type="scientific">Crateriforma conspicua</name>
    <dbReference type="NCBI Taxonomy" id="2527996"/>
    <lineage>
        <taxon>Bacteria</taxon>
        <taxon>Pseudomonadati</taxon>
        <taxon>Planctomycetota</taxon>
        <taxon>Planctomycetia</taxon>
        <taxon>Planctomycetales</taxon>
        <taxon>Planctomycetaceae</taxon>
        <taxon>Crateriforma</taxon>
    </lineage>
</organism>
<reference evidence="1 2" key="1">
    <citation type="submission" date="2019-02" db="EMBL/GenBank/DDBJ databases">
        <title>Deep-cultivation of Planctomycetes and their phenomic and genomic characterization uncovers novel biology.</title>
        <authorList>
            <person name="Wiegand S."/>
            <person name="Jogler M."/>
            <person name="Boedeker C."/>
            <person name="Pinto D."/>
            <person name="Vollmers J."/>
            <person name="Rivas-Marin E."/>
            <person name="Kohn T."/>
            <person name="Peeters S.H."/>
            <person name="Heuer A."/>
            <person name="Rast P."/>
            <person name="Oberbeckmann S."/>
            <person name="Bunk B."/>
            <person name="Jeske O."/>
            <person name="Meyerdierks A."/>
            <person name="Storesund J.E."/>
            <person name="Kallscheuer N."/>
            <person name="Luecker S."/>
            <person name="Lage O.M."/>
            <person name="Pohl T."/>
            <person name="Merkel B.J."/>
            <person name="Hornburger P."/>
            <person name="Mueller R.-W."/>
            <person name="Bruemmer F."/>
            <person name="Labrenz M."/>
            <person name="Spormann A.M."/>
            <person name="Op Den Camp H."/>
            <person name="Overmann J."/>
            <person name="Amann R."/>
            <person name="Jetten M.S.M."/>
            <person name="Mascher T."/>
            <person name="Medema M.H."/>
            <person name="Devos D.P."/>
            <person name="Kaster A.-K."/>
            <person name="Ovreas L."/>
            <person name="Rohde M."/>
            <person name="Galperin M.Y."/>
            <person name="Jogler C."/>
        </authorList>
    </citation>
    <scope>NUCLEOTIDE SEQUENCE [LARGE SCALE GENOMIC DNA]</scope>
    <source>
        <strain evidence="1 2">V7</strain>
    </source>
</reference>